<proteinExistence type="predicted"/>
<evidence type="ECO:0000256" key="1">
    <source>
        <dbReference type="SAM" id="MobiDB-lite"/>
    </source>
</evidence>
<feature type="compositionally biased region" description="Basic and acidic residues" evidence="1">
    <location>
        <begin position="33"/>
        <end position="46"/>
    </location>
</feature>
<feature type="signal peptide" evidence="2">
    <location>
        <begin position="1"/>
        <end position="31"/>
    </location>
</feature>
<evidence type="ECO:0000313" key="5">
    <source>
        <dbReference type="Proteomes" id="UP000613974"/>
    </source>
</evidence>
<feature type="region of interest" description="Disordered" evidence="1">
    <location>
        <begin position="29"/>
        <end position="64"/>
    </location>
</feature>
<keyword evidence="5" id="KW-1185">Reference proteome</keyword>
<dbReference type="InterPro" id="IPR036415">
    <property type="entry name" value="Lamin_tail_dom_sf"/>
</dbReference>
<dbReference type="Gene3D" id="2.60.40.1260">
    <property type="entry name" value="Lamin Tail domain"/>
    <property type="match status" value="1"/>
</dbReference>
<dbReference type="PROSITE" id="PS51841">
    <property type="entry name" value="LTD"/>
    <property type="match status" value="1"/>
</dbReference>
<feature type="domain" description="LTD" evidence="3">
    <location>
        <begin position="35"/>
        <end position="154"/>
    </location>
</feature>
<protein>
    <recommendedName>
        <fullName evidence="3">LTD domain-containing protein</fullName>
    </recommendedName>
</protein>
<evidence type="ECO:0000313" key="4">
    <source>
        <dbReference type="EMBL" id="GHI66127.1"/>
    </source>
</evidence>
<dbReference type="EMBL" id="BNEC01000002">
    <property type="protein sequence ID" value="GHI66127.1"/>
    <property type="molecule type" value="Genomic_DNA"/>
</dbReference>
<gene>
    <name evidence="4" type="ORF">Snoj_00450</name>
</gene>
<sequence>MSSASSSVRRIAATVLAAGAIVSAAALPASAADGDRHHQQRPRVEISRVQADSPGRDDRSNRSLNAEWVEITNTTRDAINLRGWTLRDSDGNRYRFDSVRLAGRATIRIHTGNGRDTRTDLFQDRRDYVWDNHSDTATLRDGRGRTVDTESWGRRR</sequence>
<dbReference type="Proteomes" id="UP000613974">
    <property type="component" value="Unassembled WGS sequence"/>
</dbReference>
<comment type="caution">
    <text evidence="4">The sequence shown here is derived from an EMBL/GenBank/DDBJ whole genome shotgun (WGS) entry which is preliminary data.</text>
</comment>
<name>A0ABQ3SDJ2_9ACTN</name>
<evidence type="ECO:0000256" key="2">
    <source>
        <dbReference type="SAM" id="SignalP"/>
    </source>
</evidence>
<dbReference type="RefSeq" id="WP_189747519.1">
    <property type="nucleotide sequence ID" value="NZ_BMRL01000027.1"/>
</dbReference>
<accession>A0ABQ3SDJ2</accession>
<dbReference type="Pfam" id="PF00932">
    <property type="entry name" value="LTD"/>
    <property type="match status" value="1"/>
</dbReference>
<dbReference type="SUPFAM" id="SSF74853">
    <property type="entry name" value="Lamin A/C globular tail domain"/>
    <property type="match status" value="1"/>
</dbReference>
<organism evidence="4 5">
    <name type="scientific">Streptomyces nojiriensis</name>
    <dbReference type="NCBI Taxonomy" id="66374"/>
    <lineage>
        <taxon>Bacteria</taxon>
        <taxon>Bacillati</taxon>
        <taxon>Actinomycetota</taxon>
        <taxon>Actinomycetes</taxon>
        <taxon>Kitasatosporales</taxon>
        <taxon>Streptomycetaceae</taxon>
        <taxon>Streptomyces</taxon>
    </lineage>
</organism>
<dbReference type="InterPro" id="IPR001322">
    <property type="entry name" value="Lamin_tail_dom"/>
</dbReference>
<keyword evidence="2" id="KW-0732">Signal</keyword>
<reference evidence="5" key="1">
    <citation type="submission" date="2023-07" db="EMBL/GenBank/DDBJ databases">
        <title>Whole genome shotgun sequence of Streptomyces nojiriensis NBRC 13794.</title>
        <authorList>
            <person name="Komaki H."/>
            <person name="Tamura T."/>
        </authorList>
    </citation>
    <scope>NUCLEOTIDE SEQUENCE [LARGE SCALE GENOMIC DNA]</scope>
    <source>
        <strain evidence="5">NBRC 13794</strain>
    </source>
</reference>
<feature type="chain" id="PRO_5046455653" description="LTD domain-containing protein" evidence="2">
    <location>
        <begin position="32"/>
        <end position="156"/>
    </location>
</feature>
<dbReference type="GeneID" id="95587013"/>
<evidence type="ECO:0000259" key="3">
    <source>
        <dbReference type="PROSITE" id="PS51841"/>
    </source>
</evidence>